<dbReference type="InterPro" id="IPR011008">
    <property type="entry name" value="Dimeric_a/b-barrel"/>
</dbReference>
<dbReference type="AlphaFoldDB" id="K0YKA1"/>
<dbReference type="Gene3D" id="3.30.70.100">
    <property type="match status" value="1"/>
</dbReference>
<dbReference type="SUPFAM" id="SSF54909">
    <property type="entry name" value="Dimeric alpha+beta barrel"/>
    <property type="match status" value="1"/>
</dbReference>
<accession>K0YKA1</accession>
<evidence type="ECO:0000313" key="3">
    <source>
        <dbReference type="Proteomes" id="UP000006069"/>
    </source>
</evidence>
<protein>
    <recommendedName>
        <fullName evidence="4">ABM domain-containing protein</fullName>
    </recommendedName>
</protein>
<evidence type="ECO:0008006" key="4">
    <source>
        <dbReference type="Google" id="ProtNLM"/>
    </source>
</evidence>
<dbReference type="RefSeq" id="WP_009139645.1">
    <property type="nucleotide sequence ID" value="NZ_JH815198.1"/>
</dbReference>
<proteinExistence type="predicted"/>
<comment type="caution">
    <text evidence="2">The sequence shown here is derived from an EMBL/GenBank/DDBJ whole genome shotgun (WGS) entry which is preliminary data.</text>
</comment>
<keyword evidence="3" id="KW-1185">Reference proteome</keyword>
<dbReference type="HOGENOM" id="CLU_1694359_0_0_11"/>
<name>K0YKA1_9ACTN</name>
<dbReference type="InParanoid" id="K0YKA1"/>
<gene>
    <name evidence="2" type="ORF">HMPREF9451_01451</name>
</gene>
<evidence type="ECO:0000256" key="1">
    <source>
        <dbReference type="SAM" id="MobiDB-lite"/>
    </source>
</evidence>
<reference evidence="2 3" key="1">
    <citation type="submission" date="2012-08" db="EMBL/GenBank/DDBJ databases">
        <title>The Genome Sequence of Slackia piriformis YIT 12062.</title>
        <authorList>
            <consortium name="The Broad Institute Genome Sequencing Platform"/>
            <person name="Earl A."/>
            <person name="Ward D."/>
            <person name="Feldgarden M."/>
            <person name="Gevers D."/>
            <person name="Morotomi M."/>
            <person name="Walker B."/>
            <person name="Young S.K."/>
            <person name="Zeng Q."/>
            <person name="Gargeya S."/>
            <person name="Fitzgerald M."/>
            <person name="Haas B."/>
            <person name="Abouelleil A."/>
            <person name="Alvarado L."/>
            <person name="Arachchi H.M."/>
            <person name="Berlin A.M."/>
            <person name="Chapman S.B."/>
            <person name="Goldberg J."/>
            <person name="Griggs A."/>
            <person name="Gujja S."/>
            <person name="Hansen M."/>
            <person name="Howarth C."/>
            <person name="Imamovic A."/>
            <person name="Larimer J."/>
            <person name="McCowen C."/>
            <person name="Montmayeur A."/>
            <person name="Murphy C."/>
            <person name="Neiman D."/>
            <person name="Pearson M."/>
            <person name="Priest M."/>
            <person name="Roberts A."/>
            <person name="Saif S."/>
            <person name="Shea T."/>
            <person name="Sisk P."/>
            <person name="Sykes S."/>
            <person name="Wortman J."/>
            <person name="Nusbaum C."/>
            <person name="Birren B."/>
        </authorList>
    </citation>
    <scope>NUCLEOTIDE SEQUENCE [LARGE SCALE GENOMIC DNA]</scope>
    <source>
        <strain evidence="2 3">YIT 12062</strain>
    </source>
</reference>
<sequence length="155" mass="17583">MGNCVLHVRYTVKPGMRNAFLKDVLDSGLLDKVRRENSCLEYRCYCSAKKESLALLLKWTSRACRQAYLEQPHTAASMEIKTAPCKKRTSRDLVDYFPIFPLRASKAAPRARPNPMPIARLSKIMPKATPRQSPKARPFIDESSLPSKLFLDDSP</sequence>
<dbReference type="OrthoDB" id="123158at2"/>
<dbReference type="Proteomes" id="UP000006069">
    <property type="component" value="Unassembled WGS sequence"/>
</dbReference>
<feature type="region of interest" description="Disordered" evidence="1">
    <location>
        <begin position="108"/>
        <end position="155"/>
    </location>
</feature>
<organism evidence="2 3">
    <name type="scientific">Slackia piriformis YIT 12062</name>
    <dbReference type="NCBI Taxonomy" id="742818"/>
    <lineage>
        <taxon>Bacteria</taxon>
        <taxon>Bacillati</taxon>
        <taxon>Actinomycetota</taxon>
        <taxon>Coriobacteriia</taxon>
        <taxon>Eggerthellales</taxon>
        <taxon>Eggerthellaceae</taxon>
        <taxon>Slackia</taxon>
    </lineage>
</organism>
<dbReference type="EMBL" id="ADMD01000007">
    <property type="protein sequence ID" value="EJZ83926.1"/>
    <property type="molecule type" value="Genomic_DNA"/>
</dbReference>
<evidence type="ECO:0000313" key="2">
    <source>
        <dbReference type="EMBL" id="EJZ83926.1"/>
    </source>
</evidence>